<accession>A0A550J6E5</accession>
<reference evidence="1 2" key="1">
    <citation type="submission" date="2019-07" db="EMBL/GenBank/DDBJ databases">
        <title>Insights of Desulfuromonas acetexigens electromicrobiology.</title>
        <authorList>
            <person name="Katuri K."/>
            <person name="Sapireddy V."/>
            <person name="Shaw D.R."/>
            <person name="Saikaly P."/>
        </authorList>
    </citation>
    <scope>NUCLEOTIDE SEQUENCE [LARGE SCALE GENOMIC DNA]</scope>
    <source>
        <strain evidence="1 2">2873</strain>
    </source>
</reference>
<protein>
    <submittedName>
        <fullName evidence="1">DUF4194 domain-containing protein</fullName>
    </submittedName>
</protein>
<dbReference type="InterPro" id="IPR025449">
    <property type="entry name" value="JetB"/>
</dbReference>
<dbReference type="RefSeq" id="WP_092054394.1">
    <property type="nucleotide sequence ID" value="NZ_FOJJ01000006.1"/>
</dbReference>
<proteinExistence type="predicted"/>
<dbReference type="Pfam" id="PF13835">
    <property type="entry name" value="DUF4194"/>
    <property type="match status" value="1"/>
</dbReference>
<dbReference type="Proteomes" id="UP000317155">
    <property type="component" value="Unassembled WGS sequence"/>
</dbReference>
<evidence type="ECO:0000313" key="2">
    <source>
        <dbReference type="Proteomes" id="UP000317155"/>
    </source>
</evidence>
<comment type="caution">
    <text evidence="1">The sequence shown here is derived from an EMBL/GenBank/DDBJ whole genome shotgun (WGS) entry which is preliminary data.</text>
</comment>
<dbReference type="OrthoDB" id="5295172at2"/>
<name>A0A550J6E5_9BACT</name>
<organism evidence="1 2">
    <name type="scientific">Trichloromonas acetexigens</name>
    <dbReference type="NCBI Taxonomy" id="38815"/>
    <lineage>
        <taxon>Bacteria</taxon>
        <taxon>Pseudomonadati</taxon>
        <taxon>Thermodesulfobacteriota</taxon>
        <taxon>Desulfuromonadia</taxon>
        <taxon>Desulfuromonadales</taxon>
        <taxon>Trichloromonadaceae</taxon>
        <taxon>Trichloromonas</taxon>
    </lineage>
</organism>
<keyword evidence="2" id="KW-1185">Reference proteome</keyword>
<gene>
    <name evidence="1" type="ORF">FL622_14970</name>
</gene>
<dbReference type="EMBL" id="VJVV01000014">
    <property type="protein sequence ID" value="TRO78775.1"/>
    <property type="molecule type" value="Genomic_DNA"/>
</dbReference>
<dbReference type="AlphaFoldDB" id="A0A550J6E5"/>
<sequence length="200" mass="22844">MNAYLNLPHQASLVLIALFKGVLYQDKNPELWRDLLTYQNAVRDYVAVLGLLVLLDETEGYAFLRQRPEEAVEDDEAAPLPRLVQRRQLSYPLSLLCVLLRKKLIEQDAAGGETRVILSRGEIVDMMRVFLPEGSNEAKTVEQIESHIRKVADYGFLRPLKGDEERFEVRRILKALVDADWLGDLDRKLEAYQAHADALA</sequence>
<evidence type="ECO:0000313" key="1">
    <source>
        <dbReference type="EMBL" id="TRO78775.1"/>
    </source>
</evidence>